<evidence type="ECO:0000256" key="1">
    <source>
        <dbReference type="SAM" id="MobiDB-lite"/>
    </source>
</evidence>
<protein>
    <submittedName>
        <fullName evidence="2">Uncharacterized protein</fullName>
    </submittedName>
</protein>
<comment type="caution">
    <text evidence="2">The sequence shown here is derived from an EMBL/GenBank/DDBJ whole genome shotgun (WGS) entry which is preliminary data.</text>
</comment>
<gene>
    <name evidence="2" type="ORF">E2C01_008014</name>
</gene>
<reference evidence="2 3" key="1">
    <citation type="submission" date="2019-05" db="EMBL/GenBank/DDBJ databases">
        <title>Another draft genome of Portunus trituberculatus and its Hox gene families provides insights of decapod evolution.</title>
        <authorList>
            <person name="Jeong J.-H."/>
            <person name="Song I."/>
            <person name="Kim S."/>
            <person name="Choi T."/>
            <person name="Kim D."/>
            <person name="Ryu S."/>
            <person name="Kim W."/>
        </authorList>
    </citation>
    <scope>NUCLEOTIDE SEQUENCE [LARGE SCALE GENOMIC DNA]</scope>
    <source>
        <tissue evidence="2">Muscle</tissue>
    </source>
</reference>
<dbReference type="Proteomes" id="UP000324222">
    <property type="component" value="Unassembled WGS sequence"/>
</dbReference>
<dbReference type="EMBL" id="VSRR010000409">
    <property type="protein sequence ID" value="MPC15228.1"/>
    <property type="molecule type" value="Genomic_DNA"/>
</dbReference>
<feature type="region of interest" description="Disordered" evidence="1">
    <location>
        <begin position="1"/>
        <end position="30"/>
    </location>
</feature>
<sequence length="271" mass="29958">MTRGPEAPTGRDVQGSGGRRNPAGSGRSRSWPTPILCHDLSFFFRGGEEPHCVHQWASSCGQAQAAGRLITLRSSILFQEIITRNCYIDDTEHERTPPRGSSLPCMTRTLVTRPPCVSPGTSRPPLSPTTVIGHQEEAREPITDRVLWSVSLSAAVHNYLARQVIGEGDGQHPVPPSRLTPRNKHPRSCLEVHQESPWMTILVRSLPPGDQYRTSANLAHLRSGACYRMLNAEHLPLSSSPFTRTTSRPLRPYLETTCPLTATNFQGQKDD</sequence>
<keyword evidence="3" id="KW-1185">Reference proteome</keyword>
<feature type="region of interest" description="Disordered" evidence="1">
    <location>
        <begin position="167"/>
        <end position="186"/>
    </location>
</feature>
<evidence type="ECO:0000313" key="2">
    <source>
        <dbReference type="EMBL" id="MPC15228.1"/>
    </source>
</evidence>
<dbReference type="AlphaFoldDB" id="A0A5B7D170"/>
<evidence type="ECO:0000313" key="3">
    <source>
        <dbReference type="Proteomes" id="UP000324222"/>
    </source>
</evidence>
<proteinExistence type="predicted"/>
<organism evidence="2 3">
    <name type="scientific">Portunus trituberculatus</name>
    <name type="common">Swimming crab</name>
    <name type="synonym">Neptunus trituberculatus</name>
    <dbReference type="NCBI Taxonomy" id="210409"/>
    <lineage>
        <taxon>Eukaryota</taxon>
        <taxon>Metazoa</taxon>
        <taxon>Ecdysozoa</taxon>
        <taxon>Arthropoda</taxon>
        <taxon>Crustacea</taxon>
        <taxon>Multicrustacea</taxon>
        <taxon>Malacostraca</taxon>
        <taxon>Eumalacostraca</taxon>
        <taxon>Eucarida</taxon>
        <taxon>Decapoda</taxon>
        <taxon>Pleocyemata</taxon>
        <taxon>Brachyura</taxon>
        <taxon>Eubrachyura</taxon>
        <taxon>Portunoidea</taxon>
        <taxon>Portunidae</taxon>
        <taxon>Portuninae</taxon>
        <taxon>Portunus</taxon>
    </lineage>
</organism>
<name>A0A5B7D170_PORTR</name>
<accession>A0A5B7D170</accession>